<feature type="transmembrane region" description="Helical" evidence="1">
    <location>
        <begin position="410"/>
        <end position="431"/>
    </location>
</feature>
<dbReference type="Proteomes" id="UP001166286">
    <property type="component" value="Unassembled WGS sequence"/>
</dbReference>
<evidence type="ECO:0000313" key="2">
    <source>
        <dbReference type="EMBL" id="KAK0516506.1"/>
    </source>
</evidence>
<gene>
    <name evidence="2" type="ORF">JMJ35_001109</name>
</gene>
<sequence>MASPGRQFDMTGALDLESQDIRPNPPLPQPASEFQHHTSLALRAWKGFSRIIRTMLFTSENPHPKSHENDLWVAARELKSKEAQFWMDYDHVKDRPCAPVGSLFCLTVKLIVQPPHGLDTTEYQPGHEICLSDWLESVHEALIAQSSDSLMLCSLTAENPKSNSGLLYKALNCLPSQVQSRTELPRRALIYLLSRRPDWHLRREVVQELAKADAPPEIEQYQGLPSESKDCMSLTLRWACTVPKYKGKLATYIWQPFRKSPPFAYVTIFVSNRENPRNLRIVLLFQNRDSRTSFQKNYGESQTFGGGATWFPALDGASAIIVAYKHVLKETSEFLRQASKQIMALFREVAEKMQAFVPQGTPFVGDEIFRDLKTDSDFILAELTKLERETDDLIHEIEFRRRFDQNSNTLTMLALLYVPLSFATSFMGMLLTDHSAPSASQISSASSNSALSPSPNVTYNTIVPAPSPGPRLWDMKMFGYLAAPLLFGTIVMPLISGTLLRFVVKTHTRLMPWYHLAFAVLWLLGLVYYDASQHFVTGIFRICFDSPVVAVVVHQTYRAFRKKVCRTLYSLFLVAGTAAWAIFVVAALVKYGLDNQQFHTIEQISREPDNNINTIKADLVPRKKSSALRHLLRSH</sequence>
<keyword evidence="1" id="KW-1133">Transmembrane helix</keyword>
<name>A0AA39UEE7_9LECA</name>
<accession>A0AA39UEE7</accession>
<organism evidence="2 3">
    <name type="scientific">Cladonia borealis</name>
    <dbReference type="NCBI Taxonomy" id="184061"/>
    <lineage>
        <taxon>Eukaryota</taxon>
        <taxon>Fungi</taxon>
        <taxon>Dikarya</taxon>
        <taxon>Ascomycota</taxon>
        <taxon>Pezizomycotina</taxon>
        <taxon>Lecanoromycetes</taxon>
        <taxon>OSLEUM clade</taxon>
        <taxon>Lecanoromycetidae</taxon>
        <taxon>Lecanorales</taxon>
        <taxon>Lecanorineae</taxon>
        <taxon>Cladoniaceae</taxon>
        <taxon>Cladonia</taxon>
    </lineage>
</organism>
<feature type="transmembrane region" description="Helical" evidence="1">
    <location>
        <begin position="477"/>
        <end position="500"/>
    </location>
</feature>
<feature type="transmembrane region" description="Helical" evidence="1">
    <location>
        <begin position="512"/>
        <end position="529"/>
    </location>
</feature>
<evidence type="ECO:0000256" key="1">
    <source>
        <dbReference type="SAM" id="Phobius"/>
    </source>
</evidence>
<keyword evidence="1" id="KW-0812">Transmembrane</keyword>
<keyword evidence="3" id="KW-1185">Reference proteome</keyword>
<dbReference type="AlphaFoldDB" id="A0AA39UEE7"/>
<proteinExistence type="predicted"/>
<dbReference type="EMBL" id="JAFEKC020000002">
    <property type="protein sequence ID" value="KAK0516506.1"/>
    <property type="molecule type" value="Genomic_DNA"/>
</dbReference>
<evidence type="ECO:0000313" key="3">
    <source>
        <dbReference type="Proteomes" id="UP001166286"/>
    </source>
</evidence>
<keyword evidence="1" id="KW-0472">Membrane</keyword>
<reference evidence="2" key="1">
    <citation type="submission" date="2023-03" db="EMBL/GenBank/DDBJ databases">
        <title>Complete genome of Cladonia borealis.</title>
        <authorList>
            <person name="Park H."/>
        </authorList>
    </citation>
    <scope>NUCLEOTIDE SEQUENCE</scope>
    <source>
        <strain evidence="2">ANT050790</strain>
    </source>
</reference>
<comment type="caution">
    <text evidence="2">The sequence shown here is derived from an EMBL/GenBank/DDBJ whole genome shotgun (WGS) entry which is preliminary data.</text>
</comment>
<protein>
    <submittedName>
        <fullName evidence="2">Uncharacterized protein</fullName>
    </submittedName>
</protein>
<feature type="transmembrane region" description="Helical" evidence="1">
    <location>
        <begin position="569"/>
        <end position="589"/>
    </location>
</feature>